<gene>
    <name evidence="1" type="ORF">HPB49_025044</name>
</gene>
<dbReference type="Proteomes" id="UP000821865">
    <property type="component" value="Chromosome 5"/>
</dbReference>
<proteinExistence type="predicted"/>
<accession>A0ACB8CTW3</accession>
<reference evidence="1" key="1">
    <citation type="submission" date="2020-05" db="EMBL/GenBank/DDBJ databases">
        <title>Large-scale comparative analyses of tick genomes elucidate their genetic diversity and vector capacities.</title>
        <authorList>
            <person name="Jia N."/>
            <person name="Wang J."/>
            <person name="Shi W."/>
            <person name="Du L."/>
            <person name="Sun Y."/>
            <person name="Zhan W."/>
            <person name="Jiang J."/>
            <person name="Wang Q."/>
            <person name="Zhang B."/>
            <person name="Ji P."/>
            <person name="Sakyi L.B."/>
            <person name="Cui X."/>
            <person name="Yuan T."/>
            <person name="Jiang B."/>
            <person name="Yang W."/>
            <person name="Lam T.T.-Y."/>
            <person name="Chang Q."/>
            <person name="Ding S."/>
            <person name="Wang X."/>
            <person name="Zhu J."/>
            <person name="Ruan X."/>
            <person name="Zhao L."/>
            <person name="Wei J."/>
            <person name="Que T."/>
            <person name="Du C."/>
            <person name="Cheng J."/>
            <person name="Dai P."/>
            <person name="Han X."/>
            <person name="Huang E."/>
            <person name="Gao Y."/>
            <person name="Liu J."/>
            <person name="Shao H."/>
            <person name="Ye R."/>
            <person name="Li L."/>
            <person name="Wei W."/>
            <person name="Wang X."/>
            <person name="Wang C."/>
            <person name="Yang T."/>
            <person name="Huo Q."/>
            <person name="Li W."/>
            <person name="Guo W."/>
            <person name="Chen H."/>
            <person name="Zhou L."/>
            <person name="Ni X."/>
            <person name="Tian J."/>
            <person name="Zhou Y."/>
            <person name="Sheng Y."/>
            <person name="Liu T."/>
            <person name="Pan Y."/>
            <person name="Xia L."/>
            <person name="Li J."/>
            <person name="Zhao F."/>
            <person name="Cao W."/>
        </authorList>
    </citation>
    <scope>NUCLEOTIDE SEQUENCE</scope>
    <source>
        <strain evidence="1">Dsil-2018</strain>
    </source>
</reference>
<keyword evidence="2" id="KW-1185">Reference proteome</keyword>
<protein>
    <submittedName>
        <fullName evidence="1">Uncharacterized protein</fullName>
    </submittedName>
</protein>
<sequence length="300" mass="34871">MDIGWAWFAAVVVCVLSGVVSWLIRLYIGDAPVVVVKDLDMIEKIFVKNLKNFTSRGHMTHVHELQPLFVRNILFTKGNVWKDMRHTMAQFFTPTKLKSVMPCLMDALKRFIEILDECAERGDEVDINTLCERLTFDVISKAAFGIDTNVQRNPQHPLFQSCLATVPNYMAGFFYNLAQNLFHWPWLFKAFSRVIHVFYANPMVEVTKKAIDVIEFRRQNPQGEELSTQTLLNLRYTNQVISETLRMYPPLIGLITRGSDEDFQYGNYIIKKGMTVLSPTYHLHHDPLYWSDPEKFDPER</sequence>
<evidence type="ECO:0000313" key="1">
    <source>
        <dbReference type="EMBL" id="KAH7950506.1"/>
    </source>
</evidence>
<evidence type="ECO:0000313" key="2">
    <source>
        <dbReference type="Proteomes" id="UP000821865"/>
    </source>
</evidence>
<comment type="caution">
    <text evidence="1">The sequence shown here is derived from an EMBL/GenBank/DDBJ whole genome shotgun (WGS) entry which is preliminary data.</text>
</comment>
<dbReference type="EMBL" id="CM023474">
    <property type="protein sequence ID" value="KAH7950506.1"/>
    <property type="molecule type" value="Genomic_DNA"/>
</dbReference>
<organism evidence="1 2">
    <name type="scientific">Dermacentor silvarum</name>
    <name type="common">Tick</name>
    <dbReference type="NCBI Taxonomy" id="543639"/>
    <lineage>
        <taxon>Eukaryota</taxon>
        <taxon>Metazoa</taxon>
        <taxon>Ecdysozoa</taxon>
        <taxon>Arthropoda</taxon>
        <taxon>Chelicerata</taxon>
        <taxon>Arachnida</taxon>
        <taxon>Acari</taxon>
        <taxon>Parasitiformes</taxon>
        <taxon>Ixodida</taxon>
        <taxon>Ixodoidea</taxon>
        <taxon>Ixodidae</taxon>
        <taxon>Rhipicephalinae</taxon>
        <taxon>Dermacentor</taxon>
    </lineage>
</organism>
<name>A0ACB8CTW3_DERSI</name>